<dbReference type="Proteomes" id="UP000035514">
    <property type="component" value="Unassembled WGS sequence"/>
</dbReference>
<dbReference type="RefSeq" id="WP_046997516.1">
    <property type="nucleotide sequence ID" value="NZ_JAIQ01000174.1"/>
</dbReference>
<dbReference type="PATRIC" id="fig|1447256.3.peg.2543"/>
<name>A0A0G9JR15_9BACT</name>
<evidence type="ECO:0000313" key="3">
    <source>
        <dbReference type="Proteomes" id="UP000035514"/>
    </source>
</evidence>
<organism evidence="2 3">
    <name type="scientific">Aliarcobacter butzleri L348</name>
    <dbReference type="NCBI Taxonomy" id="1447256"/>
    <lineage>
        <taxon>Bacteria</taxon>
        <taxon>Pseudomonadati</taxon>
        <taxon>Campylobacterota</taxon>
        <taxon>Epsilonproteobacteria</taxon>
        <taxon>Campylobacterales</taxon>
        <taxon>Arcobacteraceae</taxon>
        <taxon>Aliarcobacter</taxon>
    </lineage>
</organism>
<reference evidence="2 3" key="1">
    <citation type="submission" date="2014-01" db="EMBL/GenBank/DDBJ databases">
        <title>Development of a Comparative Genomic Fingerprinting Assay for High Resolution Genotyping of Arcobacter butzleri.</title>
        <authorList>
            <person name="Webb A.L."/>
            <person name="Inglis G.D."/>
            <person name="Kruczkiewicz P."/>
            <person name="Selinger L.B."/>
            <person name="Taboada E.N."/>
        </authorList>
    </citation>
    <scope>NUCLEOTIDE SEQUENCE [LARGE SCALE GENOMIC DNA]</scope>
    <source>
        <strain evidence="2 3">L348</strain>
    </source>
</reference>
<accession>A0A0G9JR15</accession>
<keyword evidence="1" id="KW-0812">Transmembrane</keyword>
<feature type="transmembrane region" description="Helical" evidence="1">
    <location>
        <begin position="6"/>
        <end position="26"/>
    </location>
</feature>
<sequence length="113" mass="13412">MKNSFSLLEIIITLIISSIVIIYSTLFTKELSLENRYNQELEIDKINFLATKVFIEKNKYNISNLHFSNSNLYFENNLLLKDVKEFSITKTSKQITIYINFKDKIIQTWEFSL</sequence>
<keyword evidence="1" id="KW-0472">Membrane</keyword>
<gene>
    <name evidence="2" type="ORF">AA20_12965</name>
</gene>
<dbReference type="EMBL" id="JAIQ01000174">
    <property type="protein sequence ID" value="KLD96079.1"/>
    <property type="molecule type" value="Genomic_DNA"/>
</dbReference>
<comment type="caution">
    <text evidence="2">The sequence shown here is derived from an EMBL/GenBank/DDBJ whole genome shotgun (WGS) entry which is preliminary data.</text>
</comment>
<evidence type="ECO:0008006" key="4">
    <source>
        <dbReference type="Google" id="ProtNLM"/>
    </source>
</evidence>
<dbReference type="AlphaFoldDB" id="A0A0G9JR15"/>
<evidence type="ECO:0000313" key="2">
    <source>
        <dbReference type="EMBL" id="KLD96079.1"/>
    </source>
</evidence>
<protein>
    <recommendedName>
        <fullName evidence="4">Transformation system protein</fullName>
    </recommendedName>
</protein>
<proteinExistence type="predicted"/>
<keyword evidence="1" id="KW-1133">Transmembrane helix</keyword>
<evidence type="ECO:0000256" key="1">
    <source>
        <dbReference type="SAM" id="Phobius"/>
    </source>
</evidence>